<evidence type="ECO:0000256" key="9">
    <source>
        <dbReference type="RuleBase" id="RU003370"/>
    </source>
</evidence>
<dbReference type="GO" id="GO:0036440">
    <property type="term" value="F:citrate synthase activity"/>
    <property type="evidence" value="ECO:0007669"/>
    <property type="project" value="UniProtKB-EC"/>
</dbReference>
<keyword evidence="4 7" id="KW-0808">Transferase</keyword>
<gene>
    <name evidence="11" type="primary">gltA</name>
    <name evidence="11" type="ORF">NITGR_810009</name>
</gene>
<dbReference type="EMBL" id="CAQJ01000090">
    <property type="protein sequence ID" value="CCQ91780.1"/>
    <property type="molecule type" value="Genomic_DNA"/>
</dbReference>
<dbReference type="GO" id="GO:0005737">
    <property type="term" value="C:cytoplasm"/>
    <property type="evidence" value="ECO:0007669"/>
    <property type="project" value="InterPro"/>
</dbReference>
<dbReference type="CDD" id="cd06114">
    <property type="entry name" value="EcCS_like"/>
    <property type="match status" value="1"/>
</dbReference>
<dbReference type="SUPFAM" id="SSF48256">
    <property type="entry name" value="Citrate synthase"/>
    <property type="match status" value="1"/>
</dbReference>
<dbReference type="Gene3D" id="1.10.580.10">
    <property type="entry name" value="Citrate Synthase, domain 1"/>
    <property type="match status" value="1"/>
</dbReference>
<comment type="similarity">
    <text evidence="2 7 10">Belongs to the citrate synthase family.</text>
</comment>
<evidence type="ECO:0000313" key="11">
    <source>
        <dbReference type="EMBL" id="CCQ91780.1"/>
    </source>
</evidence>
<dbReference type="OrthoDB" id="9800864at2"/>
<comment type="pathway">
    <text evidence="1 9">Carbohydrate metabolism; tricarboxylic acid cycle; isocitrate from oxaloacetate: step 1/2.</text>
</comment>
<dbReference type="AlphaFoldDB" id="M1YMT5"/>
<dbReference type="PRINTS" id="PR00143">
    <property type="entry name" value="CITRTSNTHASE"/>
</dbReference>
<evidence type="ECO:0000256" key="10">
    <source>
        <dbReference type="RuleBase" id="RU003406"/>
    </source>
</evidence>
<organism evidence="11 12">
    <name type="scientific">Nitrospina gracilis (strain 3/211)</name>
    <dbReference type="NCBI Taxonomy" id="1266370"/>
    <lineage>
        <taxon>Bacteria</taxon>
        <taxon>Pseudomonadati</taxon>
        <taxon>Nitrospinota/Tectimicrobiota group</taxon>
        <taxon>Nitrospinota</taxon>
        <taxon>Nitrospinia</taxon>
        <taxon>Nitrospinales</taxon>
        <taxon>Nitrospinaceae</taxon>
        <taxon>Nitrospina</taxon>
    </lineage>
</organism>
<comment type="catalytic activity">
    <reaction evidence="5 9">
        <text>oxaloacetate + acetyl-CoA + H2O = citrate + CoA + H(+)</text>
        <dbReference type="Rhea" id="RHEA:16845"/>
        <dbReference type="ChEBI" id="CHEBI:15377"/>
        <dbReference type="ChEBI" id="CHEBI:15378"/>
        <dbReference type="ChEBI" id="CHEBI:16452"/>
        <dbReference type="ChEBI" id="CHEBI:16947"/>
        <dbReference type="ChEBI" id="CHEBI:57287"/>
        <dbReference type="ChEBI" id="CHEBI:57288"/>
        <dbReference type="EC" id="2.3.3.16"/>
    </reaction>
</comment>
<dbReference type="RefSeq" id="WP_005010916.1">
    <property type="nucleotide sequence ID" value="NZ_HG422173.1"/>
</dbReference>
<dbReference type="PROSITE" id="PS00480">
    <property type="entry name" value="CITRATE_SYNTHASE"/>
    <property type="match status" value="1"/>
</dbReference>
<dbReference type="UniPathway" id="UPA00223">
    <property type="reaction ID" value="UER00717"/>
</dbReference>
<dbReference type="InterPro" id="IPR036969">
    <property type="entry name" value="Citrate_synthase_sf"/>
</dbReference>
<evidence type="ECO:0000256" key="7">
    <source>
        <dbReference type="PIRNR" id="PIRNR001369"/>
    </source>
</evidence>
<evidence type="ECO:0000256" key="3">
    <source>
        <dbReference type="ARBA" id="ARBA00022532"/>
    </source>
</evidence>
<dbReference type="InParanoid" id="M1YMT5"/>
<evidence type="ECO:0000256" key="1">
    <source>
        <dbReference type="ARBA" id="ARBA00004751"/>
    </source>
</evidence>
<dbReference type="InterPro" id="IPR002020">
    <property type="entry name" value="Citrate_synthase"/>
</dbReference>
<evidence type="ECO:0000256" key="6">
    <source>
        <dbReference type="NCBIfam" id="TIGR01798"/>
    </source>
</evidence>
<dbReference type="PIRSF" id="PIRSF001369">
    <property type="entry name" value="Citrate_synth"/>
    <property type="match status" value="1"/>
</dbReference>
<dbReference type="PANTHER" id="PTHR42871">
    <property type="entry name" value="CITRATE SYNTHASE"/>
    <property type="match status" value="1"/>
</dbReference>
<dbReference type="FunCoup" id="M1YMT5">
    <property type="interactions" value="410"/>
</dbReference>
<dbReference type="GO" id="GO:0006099">
    <property type="term" value="P:tricarboxylic acid cycle"/>
    <property type="evidence" value="ECO:0007669"/>
    <property type="project" value="UniProtKB-UniRule"/>
</dbReference>
<dbReference type="InterPro" id="IPR024176">
    <property type="entry name" value="Citrate_synthase_bac-typ"/>
</dbReference>
<dbReference type="NCBIfam" id="TIGR01798">
    <property type="entry name" value="cit_synth_I"/>
    <property type="match status" value="1"/>
</dbReference>
<evidence type="ECO:0000256" key="4">
    <source>
        <dbReference type="ARBA" id="ARBA00022679"/>
    </source>
</evidence>
<dbReference type="Gene3D" id="1.10.230.10">
    <property type="entry name" value="Cytochrome P450-Terp, domain 2"/>
    <property type="match status" value="1"/>
</dbReference>
<dbReference type="InterPro" id="IPR010953">
    <property type="entry name" value="Citrate_synthase_typ-I"/>
</dbReference>
<sequence length="431" mass="48631">MTETAQLVLNGTTYELPVIEGTCGEKAIDITTLRSSTGYITFDPGYVSTGSCQSDITFLDGEKGILLYRGIPIEQLAEKSNFIETAFLLIYGHLPNRSELDYFQYHITHHSMVHESIKKLYDGFPNNPHPMAVCSAVVGALATFYQDQFNNQTAREIEITIHRLLAKLPTIAAYSYKKSLGQPFLYPQNHLSYTKNFLNMMFATPCEPYEVNPVAAKALDVLLMLHADHEQNCSTSTVRLVGSSRCNLYSSVSAGIYALWGPLHGGANQAVVEMLQKIQDEGGDAKKFVEKAKKPNEEGSSRLFGFGHRVYKNFDPRSKIIKQMAHEVLDKLKVQEPLLDIALQLEEIALKDDYFISKKLYPNVDFYSGIIYKALRIPVNMFPVMFAIGRLPGWIAHWVELQGDKDFRIGRPRQIYQGKTSHDYVPLEQRG</sequence>
<dbReference type="Proteomes" id="UP000011704">
    <property type="component" value="Unassembled WGS sequence"/>
</dbReference>
<dbReference type="NCBIfam" id="NF004126">
    <property type="entry name" value="PRK05614.1"/>
    <property type="match status" value="1"/>
</dbReference>
<keyword evidence="11" id="KW-0012">Acyltransferase</keyword>
<dbReference type="InterPro" id="IPR016143">
    <property type="entry name" value="Citrate_synth-like_sm_a-sub"/>
</dbReference>
<accession>M1YMT5</accession>
<dbReference type="InterPro" id="IPR019810">
    <property type="entry name" value="Citrate_synthase_AS"/>
</dbReference>
<reference evidence="11 12" key="1">
    <citation type="journal article" date="2013" name="Front. Microbiol.">
        <title>The genome of Nitrospina gracilis illuminates the metabolism and evolution of the major marine nitrite oxidizer.</title>
        <authorList>
            <person name="Luecker S."/>
            <person name="Nowka B."/>
            <person name="Rattei T."/>
            <person name="Spieck E."/>
            <person name="and Daims H."/>
        </authorList>
    </citation>
    <scope>NUCLEOTIDE SEQUENCE [LARGE SCALE GENOMIC DNA]</scope>
    <source>
        <strain evidence="11 12">3/211</strain>
    </source>
</reference>
<dbReference type="Pfam" id="PF00285">
    <property type="entry name" value="Citrate_synt"/>
    <property type="match status" value="1"/>
</dbReference>
<dbReference type="FunFam" id="1.10.230.10:FF:000002">
    <property type="entry name" value="Citrate synthase"/>
    <property type="match status" value="1"/>
</dbReference>
<evidence type="ECO:0000313" key="12">
    <source>
        <dbReference type="Proteomes" id="UP000011704"/>
    </source>
</evidence>
<feature type="active site" evidence="8">
    <location>
        <position position="308"/>
    </location>
</feature>
<protein>
    <recommendedName>
        <fullName evidence="6 7">Citrate synthase</fullName>
    </recommendedName>
</protein>
<evidence type="ECO:0000256" key="8">
    <source>
        <dbReference type="PIRSR" id="PIRSR001369-1"/>
    </source>
</evidence>
<dbReference type="InterPro" id="IPR016142">
    <property type="entry name" value="Citrate_synth-like_lrg_a-sub"/>
</dbReference>
<proteinExistence type="inferred from homology"/>
<keyword evidence="3 9" id="KW-0816">Tricarboxylic acid cycle</keyword>
<name>M1YMT5_NITG3</name>
<dbReference type="Gene3D" id="2.20.28.60">
    <property type="match status" value="1"/>
</dbReference>
<evidence type="ECO:0000256" key="2">
    <source>
        <dbReference type="ARBA" id="ARBA00010566"/>
    </source>
</evidence>
<dbReference type="HOGENOM" id="CLU_025068_0_0_0"/>
<comment type="caution">
    <text evidence="11">The sequence shown here is derived from an EMBL/GenBank/DDBJ whole genome shotgun (WGS) entry which is preliminary data.</text>
</comment>
<dbReference type="PANTHER" id="PTHR42871:SF1">
    <property type="entry name" value="CITRATE SYNTHASE"/>
    <property type="match status" value="1"/>
</dbReference>
<keyword evidence="12" id="KW-1185">Reference proteome</keyword>
<evidence type="ECO:0000256" key="5">
    <source>
        <dbReference type="ARBA" id="ARBA00049288"/>
    </source>
</evidence>
<feature type="active site" evidence="8">
    <location>
        <position position="365"/>
    </location>
</feature>
<dbReference type="STRING" id="1266370.NITGR_810009"/>